<feature type="domain" description="HTH araC/xylS-type" evidence="4">
    <location>
        <begin position="175"/>
        <end position="259"/>
    </location>
</feature>
<evidence type="ECO:0000256" key="2">
    <source>
        <dbReference type="ARBA" id="ARBA00023125"/>
    </source>
</evidence>
<evidence type="ECO:0000313" key="6">
    <source>
        <dbReference type="Proteomes" id="UP001254257"/>
    </source>
</evidence>
<keyword evidence="2" id="KW-0238">DNA-binding</keyword>
<sequence length="270" mass="29261">MQVDWELVRAAPRPDLAGAVLGYTGYREHRAQPILRREVPVLLVPLIVNFAAPFTLAVAGGESTAPQGFAAGIIDRPVLVSSTGLAACVQIDFTPAGAYRFFQLDQRDMAGRIVDLDDLGPLRRLGPRLRACRCWNDCFAVLDQVIGDRLARGRGLSPEVAAGLAWLGARRGRGRMRALATETGWSERHLTRRFTAETGAGPKTIARILRFEHARELAARPRPASWAEIAQAAGYADQAHMTREFTALAGLPPGALTRNDAGEHGILEPA</sequence>
<dbReference type="InterPro" id="IPR009057">
    <property type="entry name" value="Homeodomain-like_sf"/>
</dbReference>
<evidence type="ECO:0000313" key="5">
    <source>
        <dbReference type="EMBL" id="MDU0339891.1"/>
    </source>
</evidence>
<evidence type="ECO:0000259" key="4">
    <source>
        <dbReference type="PROSITE" id="PS01124"/>
    </source>
</evidence>
<dbReference type="Pfam" id="PF12833">
    <property type="entry name" value="HTH_18"/>
    <property type="match status" value="1"/>
</dbReference>
<accession>A0ABU3S587</accession>
<dbReference type="InterPro" id="IPR050204">
    <property type="entry name" value="AraC_XylS_family_regulators"/>
</dbReference>
<dbReference type="Gene3D" id="1.10.10.60">
    <property type="entry name" value="Homeodomain-like"/>
    <property type="match status" value="1"/>
</dbReference>
<dbReference type="SMART" id="SM00342">
    <property type="entry name" value="HTH_ARAC"/>
    <property type="match status" value="1"/>
</dbReference>
<organism evidence="5 6">
    <name type="scientific">Bosea rubneri</name>
    <dbReference type="NCBI Taxonomy" id="3075434"/>
    <lineage>
        <taxon>Bacteria</taxon>
        <taxon>Pseudomonadati</taxon>
        <taxon>Pseudomonadota</taxon>
        <taxon>Alphaproteobacteria</taxon>
        <taxon>Hyphomicrobiales</taxon>
        <taxon>Boseaceae</taxon>
        <taxon>Bosea</taxon>
    </lineage>
</organism>
<dbReference type="PANTHER" id="PTHR46796:SF15">
    <property type="entry name" value="BLL1074 PROTEIN"/>
    <property type="match status" value="1"/>
</dbReference>
<evidence type="ECO:0000256" key="1">
    <source>
        <dbReference type="ARBA" id="ARBA00023015"/>
    </source>
</evidence>
<dbReference type="PANTHER" id="PTHR46796">
    <property type="entry name" value="HTH-TYPE TRANSCRIPTIONAL ACTIVATOR RHAS-RELATED"/>
    <property type="match status" value="1"/>
</dbReference>
<dbReference type="RefSeq" id="WP_316017775.1">
    <property type="nucleotide sequence ID" value="NZ_JAWDID010000009.1"/>
</dbReference>
<dbReference type="Proteomes" id="UP001254257">
    <property type="component" value="Unassembled WGS sequence"/>
</dbReference>
<protein>
    <submittedName>
        <fullName evidence="5">Helix-turn-helix domain-containing protein</fullName>
    </submittedName>
</protein>
<dbReference type="InterPro" id="IPR018060">
    <property type="entry name" value="HTH_AraC"/>
</dbReference>
<keyword evidence="1" id="KW-0805">Transcription regulation</keyword>
<evidence type="ECO:0000256" key="3">
    <source>
        <dbReference type="ARBA" id="ARBA00023163"/>
    </source>
</evidence>
<comment type="caution">
    <text evidence="5">The sequence shown here is derived from an EMBL/GenBank/DDBJ whole genome shotgun (WGS) entry which is preliminary data.</text>
</comment>
<dbReference type="EMBL" id="JAWDID010000009">
    <property type="protein sequence ID" value="MDU0339891.1"/>
    <property type="molecule type" value="Genomic_DNA"/>
</dbReference>
<keyword evidence="3" id="KW-0804">Transcription</keyword>
<dbReference type="SUPFAM" id="SSF46689">
    <property type="entry name" value="Homeodomain-like"/>
    <property type="match status" value="1"/>
</dbReference>
<name>A0ABU3S587_9HYPH</name>
<proteinExistence type="predicted"/>
<reference evidence="5 6" key="1">
    <citation type="submission" date="2023-09" db="EMBL/GenBank/DDBJ databases">
        <title>Whole genome shotgun sequencing (WGS) of Bosea sp. ZW T0_25, isolated from stored onions (Allium cepa).</title>
        <authorList>
            <person name="Stoll D.A."/>
            <person name="Huch M."/>
        </authorList>
    </citation>
    <scope>NUCLEOTIDE SEQUENCE [LARGE SCALE GENOMIC DNA]</scope>
    <source>
        <strain evidence="5 6">ZW T0_25</strain>
    </source>
</reference>
<dbReference type="PROSITE" id="PS01124">
    <property type="entry name" value="HTH_ARAC_FAMILY_2"/>
    <property type="match status" value="1"/>
</dbReference>
<keyword evidence="6" id="KW-1185">Reference proteome</keyword>
<gene>
    <name evidence="5" type="ORF">RKE40_08365</name>
</gene>